<evidence type="ECO:0000256" key="5">
    <source>
        <dbReference type="ARBA" id="ARBA00022781"/>
    </source>
</evidence>
<dbReference type="GO" id="GO:0046933">
    <property type="term" value="F:proton-transporting ATP synthase activity, rotational mechanism"/>
    <property type="evidence" value="ECO:0007669"/>
    <property type="project" value="InterPro"/>
</dbReference>
<evidence type="ECO:0000256" key="3">
    <source>
        <dbReference type="ARBA" id="ARBA00007681"/>
    </source>
</evidence>
<keyword evidence="5" id="KW-0375">Hydrogen ion transport</keyword>
<proteinExistence type="inferred from homology"/>
<gene>
    <name evidence="11" type="ORF">CQW49_00555</name>
</gene>
<dbReference type="EMBL" id="CP023737">
    <property type="protein sequence ID" value="ATQ66549.1"/>
    <property type="molecule type" value="Genomic_DNA"/>
</dbReference>
<evidence type="ECO:0000256" key="8">
    <source>
        <dbReference type="ARBA" id="ARBA00023196"/>
    </source>
</evidence>
<reference evidence="12" key="1">
    <citation type="submission" date="2017-10" db="EMBL/GenBank/DDBJ databases">
        <title>Completed PacBio SMRT sequence of Methylosinus trichosporium OB3b reveals presence of a third large plasmid.</title>
        <authorList>
            <person name="Charles T.C."/>
            <person name="Lynch M.D.J."/>
            <person name="Heil J.R."/>
            <person name="Cheng J."/>
        </authorList>
    </citation>
    <scope>NUCLEOTIDE SEQUENCE [LARGE SCALE GENOMIC DNA]</scope>
    <source>
        <strain evidence="12">OB3b</strain>
    </source>
</reference>
<name>A0A2D2CV70_METT3</name>
<dbReference type="RefSeq" id="WP_003611170.1">
    <property type="nucleotide sequence ID" value="NZ_ADVE02000001.1"/>
</dbReference>
<comment type="subcellular location">
    <subcellularLocation>
        <location evidence="2">Membrane</location>
        <topology evidence="2">Peripheral membrane protein</topology>
    </subcellularLocation>
</comment>
<dbReference type="SUPFAM" id="SSF52943">
    <property type="entry name" value="ATP synthase (F1-ATPase), gamma subunit"/>
    <property type="match status" value="1"/>
</dbReference>
<keyword evidence="8" id="KW-0139">CF(1)</keyword>
<evidence type="ECO:0000256" key="9">
    <source>
        <dbReference type="ARBA" id="ARBA00023310"/>
    </source>
</evidence>
<keyword evidence="10" id="KW-0175">Coiled coil</keyword>
<evidence type="ECO:0000256" key="2">
    <source>
        <dbReference type="ARBA" id="ARBA00004170"/>
    </source>
</evidence>
<evidence type="ECO:0000256" key="6">
    <source>
        <dbReference type="ARBA" id="ARBA00023065"/>
    </source>
</evidence>
<dbReference type="Gene3D" id="3.40.1380.10">
    <property type="match status" value="1"/>
</dbReference>
<keyword evidence="6" id="KW-0406">Ion transport</keyword>
<evidence type="ECO:0000313" key="12">
    <source>
        <dbReference type="Proteomes" id="UP000230709"/>
    </source>
</evidence>
<feature type="coiled-coil region" evidence="10">
    <location>
        <begin position="242"/>
        <end position="269"/>
    </location>
</feature>
<dbReference type="STRING" id="595536.GCA_000178815_00833"/>
<accession>A0A2D2CV70</accession>
<protein>
    <submittedName>
        <fullName evidence="11">H(+)-transporting ATPase</fullName>
    </submittedName>
</protein>
<dbReference type="Pfam" id="PF00231">
    <property type="entry name" value="ATP-synt"/>
    <property type="match status" value="1"/>
</dbReference>
<dbReference type="KEGG" id="mtw:CQW49_00555"/>
<comment type="similarity">
    <text evidence="3">Belongs to the ATPase gamma chain family.</text>
</comment>
<dbReference type="InterPro" id="IPR035968">
    <property type="entry name" value="ATP_synth_F1_ATPase_gsu"/>
</dbReference>
<dbReference type="AlphaFoldDB" id="A0A2D2CV70"/>
<evidence type="ECO:0000256" key="4">
    <source>
        <dbReference type="ARBA" id="ARBA00022448"/>
    </source>
</evidence>
<evidence type="ECO:0000256" key="1">
    <source>
        <dbReference type="ARBA" id="ARBA00003456"/>
    </source>
</evidence>
<keyword evidence="7" id="KW-0472">Membrane</keyword>
<dbReference type="Gene3D" id="1.10.287.80">
    <property type="entry name" value="ATP synthase, gamma subunit, helix hairpin domain"/>
    <property type="match status" value="1"/>
</dbReference>
<evidence type="ECO:0000256" key="10">
    <source>
        <dbReference type="SAM" id="Coils"/>
    </source>
</evidence>
<keyword evidence="12" id="KW-1185">Reference proteome</keyword>
<keyword evidence="9" id="KW-0066">ATP synthesis</keyword>
<dbReference type="Proteomes" id="UP000230709">
    <property type="component" value="Chromosome"/>
</dbReference>
<evidence type="ECO:0000313" key="11">
    <source>
        <dbReference type="EMBL" id="ATQ66549.1"/>
    </source>
</evidence>
<keyword evidence="4" id="KW-0813">Transport</keyword>
<sequence length="293" mass="31473">MSERSADISAHIVATRQLESVITAMRGVAAIRTREAQSRLSGVRAYAGALGDAISAALALSAEAPPSRLGSERRTAGGHIVLAFCSERGFVGAFNERILEAAARFADGAERPAVFIIGERGATLAQERGSRADWTLPMPSRVDDAPSLADRIAQELYGRLGEGLADRVTLVHGAPGVAGIEIVARSLVPLDLARFPPASAAAPPLVMLPPRALVEGLAQEYVFAELCEAAVLSFAAENEARMRAMIEARDNAHKTLERLEARRRQTRQEEITEEIIELARPAPRRTRARRGEG</sequence>
<dbReference type="GO" id="GO:0045259">
    <property type="term" value="C:proton-transporting ATP synthase complex"/>
    <property type="evidence" value="ECO:0007669"/>
    <property type="project" value="UniProtKB-KW"/>
</dbReference>
<comment type="function">
    <text evidence="1">Produces ATP from ADP in the presence of a proton gradient across the membrane. The gamma chain is believed to be important in regulating ATPase activity and the flow of protons through the CF(0) complex.</text>
</comment>
<organism evidence="11 12">
    <name type="scientific">Methylosinus trichosporium (strain ATCC 35070 / NCIMB 11131 / UNIQEM 75 / OB3b)</name>
    <dbReference type="NCBI Taxonomy" id="595536"/>
    <lineage>
        <taxon>Bacteria</taxon>
        <taxon>Pseudomonadati</taxon>
        <taxon>Pseudomonadota</taxon>
        <taxon>Alphaproteobacteria</taxon>
        <taxon>Hyphomicrobiales</taxon>
        <taxon>Methylocystaceae</taxon>
        <taxon>Methylosinus</taxon>
    </lineage>
</organism>
<evidence type="ECO:0000256" key="7">
    <source>
        <dbReference type="ARBA" id="ARBA00023136"/>
    </source>
</evidence>
<dbReference type="InterPro" id="IPR000131">
    <property type="entry name" value="ATP_synth_F1_gsu"/>
</dbReference>